<dbReference type="SUPFAM" id="SSF51556">
    <property type="entry name" value="Metallo-dependent hydrolases"/>
    <property type="match status" value="1"/>
</dbReference>
<feature type="chain" id="PRO_5020831987" evidence="2">
    <location>
        <begin position="31"/>
        <end position="357"/>
    </location>
</feature>
<evidence type="ECO:0000259" key="3">
    <source>
        <dbReference type="Pfam" id="PF04909"/>
    </source>
</evidence>
<accession>A0A4Q7J3K3</accession>
<evidence type="ECO:0000313" key="4">
    <source>
        <dbReference type="EMBL" id="RZQ61202.1"/>
    </source>
</evidence>
<dbReference type="Proteomes" id="UP000292003">
    <property type="component" value="Unassembled WGS sequence"/>
</dbReference>
<dbReference type="GO" id="GO:0016787">
    <property type="term" value="F:hydrolase activity"/>
    <property type="evidence" value="ECO:0007669"/>
    <property type="project" value="UniProtKB-KW"/>
</dbReference>
<keyword evidence="5" id="KW-1185">Reference proteome</keyword>
<protein>
    <submittedName>
        <fullName evidence="4">Amidohydrolase</fullName>
    </submittedName>
</protein>
<dbReference type="Pfam" id="PF04909">
    <property type="entry name" value="Amidohydro_2"/>
    <property type="match status" value="1"/>
</dbReference>
<dbReference type="GO" id="GO:0005737">
    <property type="term" value="C:cytoplasm"/>
    <property type="evidence" value="ECO:0007669"/>
    <property type="project" value="TreeGrafter"/>
</dbReference>
<dbReference type="RefSeq" id="WP_130478016.1">
    <property type="nucleotide sequence ID" value="NZ_SFCC01000013.1"/>
</dbReference>
<evidence type="ECO:0000313" key="5">
    <source>
        <dbReference type="Proteomes" id="UP000292003"/>
    </source>
</evidence>
<keyword evidence="4" id="KW-0378">Hydrolase</keyword>
<dbReference type="InterPro" id="IPR006680">
    <property type="entry name" value="Amidohydro-rel"/>
</dbReference>
<proteinExistence type="predicted"/>
<feature type="domain" description="Amidohydrolase-related" evidence="3">
    <location>
        <begin position="40"/>
        <end position="354"/>
    </location>
</feature>
<dbReference type="AlphaFoldDB" id="A0A4Q7J3K3"/>
<comment type="caution">
    <text evidence="4">The sequence shown here is derived from an EMBL/GenBank/DDBJ whole genome shotgun (WGS) entry which is preliminary data.</text>
</comment>
<dbReference type="GO" id="GO:0016831">
    <property type="term" value="F:carboxy-lyase activity"/>
    <property type="evidence" value="ECO:0007669"/>
    <property type="project" value="InterPro"/>
</dbReference>
<dbReference type="InterPro" id="IPR032465">
    <property type="entry name" value="ACMSD"/>
</dbReference>
<reference evidence="4 5" key="1">
    <citation type="submission" date="2019-02" db="EMBL/GenBank/DDBJ databases">
        <title>Draft genome sequence of Amycolatopsis sp. 8-3EHSu isolated from roots of Suaeda maritima.</title>
        <authorList>
            <person name="Duangmal K."/>
            <person name="Chantavorakit T."/>
        </authorList>
    </citation>
    <scope>NUCLEOTIDE SEQUENCE [LARGE SCALE GENOMIC DNA]</scope>
    <source>
        <strain evidence="4 5">8-3EHSu</strain>
    </source>
</reference>
<dbReference type="PROSITE" id="PS51318">
    <property type="entry name" value="TAT"/>
    <property type="match status" value="1"/>
</dbReference>
<evidence type="ECO:0000256" key="1">
    <source>
        <dbReference type="ARBA" id="ARBA00023239"/>
    </source>
</evidence>
<sequence length="357" mass="38285">MVNNVSRRGFLVATSAAAGSLALPAPGAVAADDTRHRGRIDTHHHATPPAVQEWAVRQGLLPPGRDQWPRWADWDLAETLATMDANGIAVGVASAPLPTAVVEGDPAVARQAARVINEALAELARDRPTRFGFLAYVPLPHVDVALSEVDYAFDQLGADGVLMMSHVGQTPKTARYLGDPSFARVFGALNERRAVVLVHPDNLPGEHEPVIRGVDNYVAEYMVATTRTALSLMTSKTLDHNRDLSIILSHGGGFLPYIGGRLELAGRLGEGPDVRSVRAALNRFYYDTAQPTSPYATPTLLTAVPSTHLLYGSDWPAAPAKEVAAAAGALDRDPQLDRRLLDSINRRNALALFPSLA</sequence>
<dbReference type="GO" id="GO:0019748">
    <property type="term" value="P:secondary metabolic process"/>
    <property type="evidence" value="ECO:0007669"/>
    <property type="project" value="TreeGrafter"/>
</dbReference>
<feature type="signal peptide" evidence="2">
    <location>
        <begin position="1"/>
        <end position="30"/>
    </location>
</feature>
<gene>
    <name evidence="4" type="ORF">EWH70_25345</name>
</gene>
<dbReference type="InterPro" id="IPR032466">
    <property type="entry name" value="Metal_Hydrolase"/>
</dbReference>
<dbReference type="PANTHER" id="PTHR21240:SF28">
    <property type="entry name" value="ISO-OROTATE DECARBOXYLASE (EUROFUNG)"/>
    <property type="match status" value="1"/>
</dbReference>
<keyword evidence="2" id="KW-0732">Signal</keyword>
<evidence type="ECO:0000256" key="2">
    <source>
        <dbReference type="SAM" id="SignalP"/>
    </source>
</evidence>
<keyword evidence="1" id="KW-0456">Lyase</keyword>
<dbReference type="Gene3D" id="3.20.20.140">
    <property type="entry name" value="Metal-dependent hydrolases"/>
    <property type="match status" value="1"/>
</dbReference>
<dbReference type="EMBL" id="SFCC01000013">
    <property type="protein sequence ID" value="RZQ61202.1"/>
    <property type="molecule type" value="Genomic_DNA"/>
</dbReference>
<dbReference type="InterPro" id="IPR006311">
    <property type="entry name" value="TAT_signal"/>
</dbReference>
<organism evidence="4 5">
    <name type="scientific">Amycolatopsis suaedae</name>
    <dbReference type="NCBI Taxonomy" id="2510978"/>
    <lineage>
        <taxon>Bacteria</taxon>
        <taxon>Bacillati</taxon>
        <taxon>Actinomycetota</taxon>
        <taxon>Actinomycetes</taxon>
        <taxon>Pseudonocardiales</taxon>
        <taxon>Pseudonocardiaceae</taxon>
        <taxon>Amycolatopsis</taxon>
    </lineage>
</organism>
<dbReference type="OrthoDB" id="8673173at2"/>
<name>A0A4Q7J3K3_9PSEU</name>
<dbReference type="PANTHER" id="PTHR21240">
    <property type="entry name" value="2-AMINO-3-CARBOXYLMUCONATE-6-SEMIALDEHYDE DECARBOXYLASE"/>
    <property type="match status" value="1"/>
</dbReference>